<protein>
    <submittedName>
        <fullName evidence="1">Uncharacterized protein</fullName>
    </submittedName>
</protein>
<keyword evidence="2" id="KW-1185">Reference proteome</keyword>
<comment type="caution">
    <text evidence="1">The sequence shown here is derived from an EMBL/GenBank/DDBJ whole genome shotgun (WGS) entry which is preliminary data.</text>
</comment>
<reference evidence="1 2" key="1">
    <citation type="journal article" date="2022" name="DNA Res.">
        <title>Chromosomal-level genome assembly of the orchid tree Bauhinia variegata (Leguminosae; Cercidoideae) supports the allotetraploid origin hypothesis of Bauhinia.</title>
        <authorList>
            <person name="Zhong Y."/>
            <person name="Chen Y."/>
            <person name="Zheng D."/>
            <person name="Pang J."/>
            <person name="Liu Y."/>
            <person name="Luo S."/>
            <person name="Meng S."/>
            <person name="Qian L."/>
            <person name="Wei D."/>
            <person name="Dai S."/>
            <person name="Zhou R."/>
        </authorList>
    </citation>
    <scope>NUCLEOTIDE SEQUENCE [LARGE SCALE GENOMIC DNA]</scope>
    <source>
        <strain evidence="1">BV-YZ2020</strain>
    </source>
</reference>
<dbReference type="EMBL" id="CM039430">
    <property type="protein sequence ID" value="KAI4346059.1"/>
    <property type="molecule type" value="Genomic_DNA"/>
</dbReference>
<name>A0ACB9PDL9_BAUVA</name>
<sequence>MLSFASDLLFRKPTPPAKPDPQTEDFKGISNVTGKVRGHANGVINFGDAAPAGTRKSGQEKQQRYSLKEQAEAVQLLAGAVAMLDGDSKSSAGGNLPAGAKKVRGLSNVTGDVKGTGNGGINFGELTYNDTPVEDDPVKK</sequence>
<organism evidence="1 2">
    <name type="scientific">Bauhinia variegata</name>
    <name type="common">Purple orchid tree</name>
    <name type="synonym">Phanera variegata</name>
    <dbReference type="NCBI Taxonomy" id="167791"/>
    <lineage>
        <taxon>Eukaryota</taxon>
        <taxon>Viridiplantae</taxon>
        <taxon>Streptophyta</taxon>
        <taxon>Embryophyta</taxon>
        <taxon>Tracheophyta</taxon>
        <taxon>Spermatophyta</taxon>
        <taxon>Magnoliopsida</taxon>
        <taxon>eudicotyledons</taxon>
        <taxon>Gunneridae</taxon>
        <taxon>Pentapetalae</taxon>
        <taxon>rosids</taxon>
        <taxon>fabids</taxon>
        <taxon>Fabales</taxon>
        <taxon>Fabaceae</taxon>
        <taxon>Cercidoideae</taxon>
        <taxon>Cercideae</taxon>
        <taxon>Bauhiniinae</taxon>
        <taxon>Bauhinia</taxon>
    </lineage>
</organism>
<dbReference type="Proteomes" id="UP000828941">
    <property type="component" value="Chromosome 5"/>
</dbReference>
<accession>A0ACB9PDL9</accession>
<proteinExistence type="predicted"/>
<evidence type="ECO:0000313" key="2">
    <source>
        <dbReference type="Proteomes" id="UP000828941"/>
    </source>
</evidence>
<gene>
    <name evidence="1" type="ORF">L6164_013141</name>
</gene>
<evidence type="ECO:0000313" key="1">
    <source>
        <dbReference type="EMBL" id="KAI4346059.1"/>
    </source>
</evidence>